<dbReference type="RefSeq" id="WP_077351729.1">
    <property type="nucleotide sequence ID" value="NZ_CP019607.1"/>
</dbReference>
<feature type="region of interest" description="Disordered" evidence="1">
    <location>
        <begin position="17"/>
        <end position="45"/>
    </location>
</feature>
<evidence type="ECO:0000256" key="1">
    <source>
        <dbReference type="SAM" id="MobiDB-lite"/>
    </source>
</evidence>
<dbReference type="STRING" id="399497.BW733_15125"/>
<dbReference type="SUPFAM" id="SSF53474">
    <property type="entry name" value="alpha/beta-Hydrolases"/>
    <property type="match status" value="1"/>
</dbReference>
<dbReference type="EMBL" id="CP019607">
    <property type="protein sequence ID" value="AQP51956.1"/>
    <property type="molecule type" value="Genomic_DNA"/>
</dbReference>
<evidence type="ECO:0000313" key="2">
    <source>
        <dbReference type="EMBL" id="AQP51956.1"/>
    </source>
</evidence>
<organism evidence="2 3">
    <name type="scientific">Tessaracoccus flavescens</name>
    <dbReference type="NCBI Taxonomy" id="399497"/>
    <lineage>
        <taxon>Bacteria</taxon>
        <taxon>Bacillati</taxon>
        <taxon>Actinomycetota</taxon>
        <taxon>Actinomycetes</taxon>
        <taxon>Propionibacteriales</taxon>
        <taxon>Propionibacteriaceae</taxon>
        <taxon>Tessaracoccus</taxon>
    </lineage>
</organism>
<sequence length="635" mass="65710">MADPTGWNPTQISSMASAVSTEADTVNGLAGSAPPPHQESFGKLLAPPASNAFPYTTDGIDSFLTGAGAAVGRMGDGLDHSATSYQSAEDQAVAFASQIAGGGGAGAPAPATGSVTITPRTHWVRAKGVLGGGAATGGDGFSGGNIGSVLMPTALDWLNAPVAVYEMVANGLGFLAGTLLSYFPPFDDAIEKLTGDPDAIRQFKSSLENLARALDTHVGSMDASTRMAPEWFGEAADNYQEYAVIQQGCMQAAKALVDVIGPSVEGVAANTAHTRKAVVAILVNMIEEIVRQAVPNLFWLKVSLGFAVVPGGIIVSGAMIAGILSRFVAWVVEFLATEMQVIAQLLRDVAQQGNGYLGQIRQLGNTMERAGETLRTGVDPGPGNTVSDGSLADSMMGTEPDPRDGVLIDMLAGQVPDNMQQATPEQLEELGLTPDMLVDDANGFKAHVYVGDDGSVVILFEGTDFGDSQQRDLLQENVPGGTGMGPQSEMAIAIAQAVGQSPQHDNVLYAGHSLGGRLAATASLVSGNPAVTANAAGVSPAQLEYIAQSNGTTVEQLQSQLDSGQVRVYQTDDDILTGLQEDYPITPGLMPDAVGVPIDLPGHLNPVDGHGSGNVRDNYNDVYGTDRPEDLTPVP</sequence>
<proteinExistence type="predicted"/>
<reference evidence="2 3" key="1">
    <citation type="journal article" date="2008" name="Int. J. Syst. Evol. Microbiol.">
        <title>Tessaracoccus flavescens sp. nov., isolated from marine sediment.</title>
        <authorList>
            <person name="Lee D.W."/>
            <person name="Lee S.D."/>
        </authorList>
    </citation>
    <scope>NUCLEOTIDE SEQUENCE [LARGE SCALE GENOMIC DNA]</scope>
    <source>
        <strain evidence="2 3">SST-39T</strain>
    </source>
</reference>
<dbReference type="AlphaFoldDB" id="A0A1Q2D0P7"/>
<protein>
    <recommendedName>
        <fullName evidence="4">Fungal lipase-like domain-containing protein</fullName>
    </recommendedName>
</protein>
<dbReference type="InterPro" id="IPR029058">
    <property type="entry name" value="AB_hydrolase_fold"/>
</dbReference>
<feature type="region of interest" description="Disordered" evidence="1">
    <location>
        <begin position="605"/>
        <end position="635"/>
    </location>
</feature>
<keyword evidence="3" id="KW-1185">Reference proteome</keyword>
<dbReference type="Pfam" id="PF26363">
    <property type="entry name" value="Phospholipase-like"/>
    <property type="match status" value="1"/>
</dbReference>
<dbReference type="OrthoDB" id="3731293at2"/>
<dbReference type="Proteomes" id="UP000188235">
    <property type="component" value="Chromosome"/>
</dbReference>
<evidence type="ECO:0000313" key="3">
    <source>
        <dbReference type="Proteomes" id="UP000188235"/>
    </source>
</evidence>
<name>A0A1Q2D0P7_9ACTN</name>
<dbReference type="KEGG" id="tfa:BW733_15125"/>
<accession>A0A1Q2D0P7</accession>
<feature type="compositionally biased region" description="Basic and acidic residues" evidence="1">
    <location>
        <begin position="624"/>
        <end position="635"/>
    </location>
</feature>
<gene>
    <name evidence="2" type="ORF">BW733_15125</name>
</gene>
<evidence type="ECO:0008006" key="4">
    <source>
        <dbReference type="Google" id="ProtNLM"/>
    </source>
</evidence>